<dbReference type="EMBL" id="MNTG01000024">
    <property type="protein sequence ID" value="OLA38263.1"/>
    <property type="molecule type" value="Genomic_DNA"/>
</dbReference>
<dbReference type="PANTHER" id="PTHR43736:SF1">
    <property type="entry name" value="DIHYDRONEOPTERIN TRIPHOSPHATE DIPHOSPHATASE"/>
    <property type="match status" value="1"/>
</dbReference>
<evidence type="ECO:0000256" key="3">
    <source>
        <dbReference type="RuleBase" id="RU003476"/>
    </source>
</evidence>
<dbReference type="Gene3D" id="3.90.79.10">
    <property type="entry name" value="Nucleoside Triphosphate Pyrophosphohydrolase"/>
    <property type="match status" value="1"/>
</dbReference>
<keyword evidence="2 3" id="KW-0378">Hydrolase</keyword>
<dbReference type="InterPro" id="IPR015797">
    <property type="entry name" value="NUDIX_hydrolase-like_dom_sf"/>
</dbReference>
<organism evidence="5 6">
    <name type="scientific">Phascolarctobacterium succinatutens</name>
    <dbReference type="NCBI Taxonomy" id="626940"/>
    <lineage>
        <taxon>Bacteria</taxon>
        <taxon>Bacillati</taxon>
        <taxon>Bacillota</taxon>
        <taxon>Negativicutes</taxon>
        <taxon>Acidaminococcales</taxon>
        <taxon>Acidaminococcaceae</taxon>
        <taxon>Phascolarctobacterium</taxon>
    </lineage>
</organism>
<dbReference type="STRING" id="626940.BHW43_03990"/>
<evidence type="ECO:0000313" key="5">
    <source>
        <dbReference type="EMBL" id="OLA38263.1"/>
    </source>
</evidence>
<comment type="similarity">
    <text evidence="1 3">Belongs to the Nudix hydrolase family.</text>
</comment>
<dbReference type="AlphaFoldDB" id="A0A1Q6R7B2"/>
<dbReference type="RefSeq" id="WP_299823995.1">
    <property type="nucleotide sequence ID" value="NZ_CATZLJ010000028.1"/>
</dbReference>
<gene>
    <name evidence="5" type="ORF">BHW43_03990</name>
</gene>
<dbReference type="InterPro" id="IPR020084">
    <property type="entry name" value="NUDIX_hydrolase_CS"/>
</dbReference>
<dbReference type="PRINTS" id="PR00502">
    <property type="entry name" value="NUDIXFAMILY"/>
</dbReference>
<dbReference type="Proteomes" id="UP000186777">
    <property type="component" value="Unassembled WGS sequence"/>
</dbReference>
<name>A0A1Q6R7B2_9FIRM</name>
<dbReference type="CDD" id="cd04693">
    <property type="entry name" value="NUDIX_Hydrolase"/>
    <property type="match status" value="1"/>
</dbReference>
<dbReference type="PROSITE" id="PS51462">
    <property type="entry name" value="NUDIX"/>
    <property type="match status" value="1"/>
</dbReference>
<dbReference type="PROSITE" id="PS00893">
    <property type="entry name" value="NUDIX_BOX"/>
    <property type="match status" value="1"/>
</dbReference>
<proteinExistence type="inferred from homology"/>
<evidence type="ECO:0000259" key="4">
    <source>
        <dbReference type="PROSITE" id="PS51462"/>
    </source>
</evidence>
<evidence type="ECO:0000256" key="2">
    <source>
        <dbReference type="ARBA" id="ARBA00022801"/>
    </source>
</evidence>
<evidence type="ECO:0000313" key="6">
    <source>
        <dbReference type="Proteomes" id="UP000186777"/>
    </source>
</evidence>
<accession>A0A1Q6R7B2</accession>
<reference evidence="5 6" key="1">
    <citation type="journal article" date="2016" name="Nat. Biotechnol.">
        <title>Measurement of bacterial replication rates in microbial communities.</title>
        <authorList>
            <person name="Brown C.T."/>
            <person name="Olm M.R."/>
            <person name="Thomas B.C."/>
            <person name="Banfield J.F."/>
        </authorList>
    </citation>
    <scope>NUCLEOTIDE SEQUENCE [LARGE SCALE GENOMIC DNA]</scope>
    <source>
        <strain evidence="5">46_33</strain>
    </source>
</reference>
<dbReference type="InterPro" id="IPR020476">
    <property type="entry name" value="Nudix_hydrolase"/>
</dbReference>
<dbReference type="PANTHER" id="PTHR43736">
    <property type="entry name" value="ADP-RIBOSE PYROPHOSPHATASE"/>
    <property type="match status" value="1"/>
</dbReference>
<dbReference type="Pfam" id="PF00293">
    <property type="entry name" value="NUDIX"/>
    <property type="match status" value="1"/>
</dbReference>
<feature type="domain" description="Nudix hydrolase" evidence="4">
    <location>
        <begin position="29"/>
        <end position="163"/>
    </location>
</feature>
<comment type="caution">
    <text evidence="5">The sequence shown here is derived from an EMBL/GenBank/DDBJ whole genome shotgun (WGS) entry which is preliminary data.</text>
</comment>
<dbReference type="InterPro" id="IPR000086">
    <property type="entry name" value="NUDIX_hydrolase_dom"/>
</dbReference>
<protein>
    <submittedName>
        <fullName evidence="5">DNA mismatch repair protein MutT</fullName>
    </submittedName>
</protein>
<evidence type="ECO:0000256" key="1">
    <source>
        <dbReference type="ARBA" id="ARBA00005582"/>
    </source>
</evidence>
<dbReference type="SUPFAM" id="SSF55811">
    <property type="entry name" value="Nudix"/>
    <property type="match status" value="1"/>
</dbReference>
<sequence>MEQWDIYDSERRLTGRTMKKNDWILQDGEYHLTVLGVVRNTDGRFLITRRVLTKAWAAGWWEVPGGAVQAGESSREAVNREVWEETGLDVSGCAGGPALTYHRENPGEGDNYFVDCYLFTLPFAPEQVKIRPNEVLEYKLATLEEIQELAQQGIFLHYDSIKDVFAK</sequence>
<dbReference type="GO" id="GO:0016787">
    <property type="term" value="F:hydrolase activity"/>
    <property type="evidence" value="ECO:0007669"/>
    <property type="project" value="UniProtKB-KW"/>
</dbReference>